<feature type="domain" description="HTH araC/xylS-type" evidence="4">
    <location>
        <begin position="204"/>
        <end position="302"/>
    </location>
</feature>
<dbReference type="Proteomes" id="UP000469943">
    <property type="component" value="Unassembled WGS sequence"/>
</dbReference>
<dbReference type="GO" id="GO:0003700">
    <property type="term" value="F:DNA-binding transcription factor activity"/>
    <property type="evidence" value="ECO:0007669"/>
    <property type="project" value="InterPro"/>
</dbReference>
<dbReference type="InterPro" id="IPR020449">
    <property type="entry name" value="Tscrpt_reg_AraC-type_HTH"/>
</dbReference>
<accession>A0A7K3TAU4</accession>
<dbReference type="PROSITE" id="PS01124">
    <property type="entry name" value="HTH_ARAC_FAMILY_2"/>
    <property type="match status" value="1"/>
</dbReference>
<dbReference type="OrthoDB" id="2060755at2"/>
<proteinExistence type="predicted"/>
<dbReference type="PRINTS" id="PR00032">
    <property type="entry name" value="HTHARAC"/>
</dbReference>
<evidence type="ECO:0000313" key="5">
    <source>
        <dbReference type="EMBL" id="NEG71240.1"/>
    </source>
</evidence>
<organism evidence="5 6">
    <name type="scientific">Bifidobacterium ramosum</name>
    <dbReference type="NCBI Taxonomy" id="1798158"/>
    <lineage>
        <taxon>Bacteria</taxon>
        <taxon>Bacillati</taxon>
        <taxon>Actinomycetota</taxon>
        <taxon>Actinomycetes</taxon>
        <taxon>Bifidobacteriales</taxon>
        <taxon>Bifidobacteriaceae</taxon>
        <taxon>Bifidobacterium</taxon>
    </lineage>
</organism>
<dbReference type="Gene3D" id="1.10.10.60">
    <property type="entry name" value="Homeodomain-like"/>
    <property type="match status" value="2"/>
</dbReference>
<dbReference type="InterPro" id="IPR018060">
    <property type="entry name" value="HTH_AraC"/>
</dbReference>
<dbReference type="InterPro" id="IPR037923">
    <property type="entry name" value="HTH-like"/>
</dbReference>
<protein>
    <submittedName>
        <fullName evidence="5">Helix-turn-helix domain-containing protein</fullName>
    </submittedName>
</protein>
<dbReference type="SUPFAM" id="SSF51215">
    <property type="entry name" value="Regulatory protein AraC"/>
    <property type="match status" value="1"/>
</dbReference>
<dbReference type="InterPro" id="IPR050204">
    <property type="entry name" value="AraC_XylS_family_regulators"/>
</dbReference>
<dbReference type="EMBL" id="WHZX01000002">
    <property type="protein sequence ID" value="NEG71240.1"/>
    <property type="molecule type" value="Genomic_DNA"/>
</dbReference>
<dbReference type="GO" id="GO:0043565">
    <property type="term" value="F:sequence-specific DNA binding"/>
    <property type="evidence" value="ECO:0007669"/>
    <property type="project" value="InterPro"/>
</dbReference>
<evidence type="ECO:0000256" key="2">
    <source>
        <dbReference type="ARBA" id="ARBA00023125"/>
    </source>
</evidence>
<dbReference type="AlphaFoldDB" id="A0A7K3TAU4"/>
<keyword evidence="1" id="KW-0805">Transcription regulation</keyword>
<evidence type="ECO:0000256" key="3">
    <source>
        <dbReference type="ARBA" id="ARBA00023163"/>
    </source>
</evidence>
<dbReference type="InterPro" id="IPR009057">
    <property type="entry name" value="Homeodomain-like_sf"/>
</dbReference>
<dbReference type="Pfam" id="PF02311">
    <property type="entry name" value="AraC_binding"/>
    <property type="match status" value="1"/>
</dbReference>
<keyword evidence="2" id="KW-0238">DNA-binding</keyword>
<sequence length="307" mass="34763">MVRRPGSMDINEIEHADVASHLVWGGDYHYYVHTPSLVARNTFLYPLQTGLFHYEEGLLAERTRFDSFLIMVLRNGSMLVRTKDREIVASGGDFVLLDCYEYHYYQALEPSDVLWMHFDGKAARPYYEAIREHRGVAFALRSPVYALNQLARIYEIFKNGERVCEPMLGKYITDVLCEILALENDADCGAANGDGAGADRDGVRRVMAYIPQHLDEPLSVGELAAIAYMGEYTFIRAFKAQTGYTPHAYVMQARFDAATYMLANAQTSLKEICEACGFSTTSVFCSSFKKRMGVSPLEYRKRARAVR</sequence>
<dbReference type="InterPro" id="IPR003313">
    <property type="entry name" value="AraC-bd"/>
</dbReference>
<evidence type="ECO:0000259" key="4">
    <source>
        <dbReference type="PROSITE" id="PS01124"/>
    </source>
</evidence>
<evidence type="ECO:0000313" key="6">
    <source>
        <dbReference type="Proteomes" id="UP000469943"/>
    </source>
</evidence>
<comment type="caution">
    <text evidence="5">The sequence shown here is derived from an EMBL/GenBank/DDBJ whole genome shotgun (WGS) entry which is preliminary data.</text>
</comment>
<dbReference type="SMART" id="SM00342">
    <property type="entry name" value="HTH_ARAC"/>
    <property type="match status" value="1"/>
</dbReference>
<dbReference type="PANTHER" id="PTHR46796">
    <property type="entry name" value="HTH-TYPE TRANSCRIPTIONAL ACTIVATOR RHAS-RELATED"/>
    <property type="match status" value="1"/>
</dbReference>
<keyword evidence="3" id="KW-0804">Transcription</keyword>
<reference evidence="5 6" key="1">
    <citation type="submission" date="2019-10" db="EMBL/GenBank/DDBJ databases">
        <title>Bifidobacterium from non-human primates.</title>
        <authorList>
            <person name="Modesto M."/>
        </authorList>
    </citation>
    <scope>NUCLEOTIDE SEQUENCE [LARGE SCALE GENOMIC DNA]</scope>
    <source>
        <strain evidence="5 6">TREM</strain>
    </source>
</reference>
<name>A0A7K3TAU4_9BIFI</name>
<dbReference type="SUPFAM" id="SSF46689">
    <property type="entry name" value="Homeodomain-like"/>
    <property type="match status" value="2"/>
</dbReference>
<gene>
    <name evidence="5" type="ORF">GFD24_03195</name>
</gene>
<dbReference type="Pfam" id="PF12833">
    <property type="entry name" value="HTH_18"/>
    <property type="match status" value="1"/>
</dbReference>
<evidence type="ECO:0000256" key="1">
    <source>
        <dbReference type="ARBA" id="ARBA00023015"/>
    </source>
</evidence>